<dbReference type="AlphaFoldDB" id="A0A371FTB6"/>
<reference evidence="1" key="1">
    <citation type="submission" date="2018-05" db="EMBL/GenBank/DDBJ databases">
        <title>Draft genome of Mucuna pruriens seed.</title>
        <authorList>
            <person name="Nnadi N.E."/>
            <person name="Vos R."/>
            <person name="Hasami M.H."/>
            <person name="Devisetty U.K."/>
            <person name="Aguiy J.C."/>
        </authorList>
    </citation>
    <scope>NUCLEOTIDE SEQUENCE [LARGE SCALE GENOMIC DNA]</scope>
    <source>
        <strain evidence="1">JCA_2017</strain>
    </source>
</reference>
<feature type="non-terminal residue" evidence="1">
    <location>
        <position position="1"/>
    </location>
</feature>
<protein>
    <submittedName>
        <fullName evidence="1">Uncharacterized protein</fullName>
    </submittedName>
</protein>
<proteinExistence type="predicted"/>
<dbReference type="EMBL" id="QJKJ01007903">
    <property type="protein sequence ID" value="RDX81532.1"/>
    <property type="molecule type" value="Genomic_DNA"/>
</dbReference>
<gene>
    <name evidence="1" type="ORF">CR513_37785</name>
</gene>
<comment type="caution">
    <text evidence="1">The sequence shown here is derived from an EMBL/GenBank/DDBJ whole genome shotgun (WGS) entry which is preliminary data.</text>
</comment>
<sequence>MTRSSFDPLYELDPEIEITLRRLKKARNIVVSNNSNFVSSSDNSSPITNTSNSIEYKQMENNNKRTLKELATPDVVYQPRRPPQTLKGIPCGMFHNEAIRNTRRLHQNEGVPILLGHSCKRLAVLTASSLQHLGRHEVHILGKVLSGIQNHDHHEGNMWDKATFWRNSA</sequence>
<evidence type="ECO:0000313" key="2">
    <source>
        <dbReference type="Proteomes" id="UP000257109"/>
    </source>
</evidence>
<organism evidence="1 2">
    <name type="scientific">Mucuna pruriens</name>
    <name type="common">Velvet bean</name>
    <name type="synonym">Dolichos pruriens</name>
    <dbReference type="NCBI Taxonomy" id="157652"/>
    <lineage>
        <taxon>Eukaryota</taxon>
        <taxon>Viridiplantae</taxon>
        <taxon>Streptophyta</taxon>
        <taxon>Embryophyta</taxon>
        <taxon>Tracheophyta</taxon>
        <taxon>Spermatophyta</taxon>
        <taxon>Magnoliopsida</taxon>
        <taxon>eudicotyledons</taxon>
        <taxon>Gunneridae</taxon>
        <taxon>Pentapetalae</taxon>
        <taxon>rosids</taxon>
        <taxon>fabids</taxon>
        <taxon>Fabales</taxon>
        <taxon>Fabaceae</taxon>
        <taxon>Papilionoideae</taxon>
        <taxon>50 kb inversion clade</taxon>
        <taxon>NPAAA clade</taxon>
        <taxon>indigoferoid/millettioid clade</taxon>
        <taxon>Phaseoleae</taxon>
        <taxon>Mucuna</taxon>
    </lineage>
</organism>
<accession>A0A371FTB6</accession>
<name>A0A371FTB6_MUCPR</name>
<evidence type="ECO:0000313" key="1">
    <source>
        <dbReference type="EMBL" id="RDX81532.1"/>
    </source>
</evidence>
<keyword evidence="2" id="KW-1185">Reference proteome</keyword>
<dbReference type="Proteomes" id="UP000257109">
    <property type="component" value="Unassembled WGS sequence"/>
</dbReference>